<keyword evidence="1" id="KW-0732">Signal</keyword>
<accession>A0A9P4W569</accession>
<evidence type="ECO:0000313" key="2">
    <source>
        <dbReference type="EMBL" id="KAF2999739.1"/>
    </source>
</evidence>
<reference evidence="2" key="1">
    <citation type="submission" date="2019-04" db="EMBL/GenBank/DDBJ databases">
        <title>Sequencing of skin fungus with MAO and IRED activity.</title>
        <authorList>
            <person name="Marsaioli A.J."/>
            <person name="Bonatto J.M.C."/>
            <person name="Reis Junior O."/>
        </authorList>
    </citation>
    <scope>NUCLEOTIDE SEQUENCE</scope>
    <source>
        <strain evidence="2">30M1</strain>
    </source>
</reference>
<dbReference type="EMBL" id="SWKU01000016">
    <property type="protein sequence ID" value="KAF2999739.1"/>
    <property type="molecule type" value="Genomic_DNA"/>
</dbReference>
<organism evidence="2 3">
    <name type="scientific">Curvularia kusanoi</name>
    <name type="common">Cochliobolus kusanoi</name>
    <dbReference type="NCBI Taxonomy" id="90978"/>
    <lineage>
        <taxon>Eukaryota</taxon>
        <taxon>Fungi</taxon>
        <taxon>Dikarya</taxon>
        <taxon>Ascomycota</taxon>
        <taxon>Pezizomycotina</taxon>
        <taxon>Dothideomycetes</taxon>
        <taxon>Pleosporomycetidae</taxon>
        <taxon>Pleosporales</taxon>
        <taxon>Pleosporineae</taxon>
        <taxon>Pleosporaceae</taxon>
        <taxon>Curvularia</taxon>
    </lineage>
</organism>
<name>A0A9P4W569_CURKU</name>
<feature type="chain" id="PRO_5040444700" evidence="1">
    <location>
        <begin position="17"/>
        <end position="359"/>
    </location>
</feature>
<gene>
    <name evidence="2" type="ORF">E8E13_004471</name>
</gene>
<evidence type="ECO:0000256" key="1">
    <source>
        <dbReference type="SAM" id="SignalP"/>
    </source>
</evidence>
<keyword evidence="3" id="KW-1185">Reference proteome</keyword>
<comment type="caution">
    <text evidence="2">The sequence shown here is derived from an EMBL/GenBank/DDBJ whole genome shotgun (WGS) entry which is preliminary data.</text>
</comment>
<dbReference type="PANTHER" id="PTHR36578">
    <property type="entry name" value="CHROMOSOME 15, WHOLE GENOME SHOTGUN SEQUENCE"/>
    <property type="match status" value="1"/>
</dbReference>
<evidence type="ECO:0000313" key="3">
    <source>
        <dbReference type="Proteomes" id="UP000801428"/>
    </source>
</evidence>
<dbReference type="Proteomes" id="UP000801428">
    <property type="component" value="Unassembled WGS sequence"/>
</dbReference>
<dbReference type="OrthoDB" id="271448at2759"/>
<sequence>MRYAVAASALLGAVTAAPQLINIGAALAVPTPTILGPPVEATKPAAVSYNPTAAASAVAEVVKNEGVVEKRDVSTACGAALPDGNGPVPGTGTTNDYTAEGSSLRLNAQQATTPTGYDLSFVDQLGSSQQIGYLTYKILDSYDPSKCSAACDAEKFCSGFNIYYERDPKYDPKDGCTNPEPVTNIKCSLYGYNVAKAAATNNGQWRRDFHVVITGSNGYSKQNKALPTATDFKAPVSLPAAINAPLDNGYDTYNGMRLFNDNPYDPSLCAAACRAQTQNDVERPASDGTYKTCNFFTSYVLTKNDVPLGTYCSFYTRHWDDTYAVNTGYYYGDDVYKVRNAASYDITDEKFLAPKTVPN</sequence>
<proteinExistence type="predicted"/>
<dbReference type="PANTHER" id="PTHR36578:SF1">
    <property type="entry name" value="APPLE DOMAIN-CONTAINING PROTEIN"/>
    <property type="match status" value="1"/>
</dbReference>
<dbReference type="AlphaFoldDB" id="A0A9P4W569"/>
<feature type="signal peptide" evidence="1">
    <location>
        <begin position="1"/>
        <end position="16"/>
    </location>
</feature>
<protein>
    <submittedName>
        <fullName evidence="2">Uncharacterized protein</fullName>
    </submittedName>
</protein>